<keyword evidence="4" id="KW-1185">Reference proteome</keyword>
<feature type="transmembrane region" description="Helical" evidence="1">
    <location>
        <begin position="138"/>
        <end position="159"/>
    </location>
</feature>
<dbReference type="InterPro" id="IPR029787">
    <property type="entry name" value="Nucleotide_cyclase"/>
</dbReference>
<dbReference type="SUPFAM" id="SSF55073">
    <property type="entry name" value="Nucleotide cyclase"/>
    <property type="match status" value="1"/>
</dbReference>
<dbReference type="InterPro" id="IPR050469">
    <property type="entry name" value="Diguanylate_Cyclase"/>
</dbReference>
<dbReference type="Pfam" id="PF00990">
    <property type="entry name" value="GGDEF"/>
    <property type="match status" value="1"/>
</dbReference>
<organism evidence="3 4">
    <name type="scientific">Lacrimispora xylanolytica</name>
    <dbReference type="NCBI Taxonomy" id="29375"/>
    <lineage>
        <taxon>Bacteria</taxon>
        <taxon>Bacillati</taxon>
        <taxon>Bacillota</taxon>
        <taxon>Clostridia</taxon>
        <taxon>Lachnospirales</taxon>
        <taxon>Lachnospiraceae</taxon>
        <taxon>Lacrimispora</taxon>
    </lineage>
</organism>
<dbReference type="PROSITE" id="PS50887">
    <property type="entry name" value="GGDEF"/>
    <property type="match status" value="1"/>
</dbReference>
<feature type="transmembrane region" description="Helical" evidence="1">
    <location>
        <begin position="64"/>
        <end position="86"/>
    </location>
</feature>
<keyword evidence="1" id="KW-0472">Membrane</keyword>
<dbReference type="PANTHER" id="PTHR45138">
    <property type="entry name" value="REGULATORY COMPONENTS OF SENSORY TRANSDUCTION SYSTEM"/>
    <property type="match status" value="1"/>
</dbReference>
<evidence type="ECO:0000256" key="1">
    <source>
        <dbReference type="SAM" id="Phobius"/>
    </source>
</evidence>
<dbReference type="EMBL" id="CP113524">
    <property type="protein sequence ID" value="WAJ24466.1"/>
    <property type="molecule type" value="Genomic_DNA"/>
</dbReference>
<dbReference type="NCBIfam" id="TIGR00254">
    <property type="entry name" value="GGDEF"/>
    <property type="match status" value="1"/>
</dbReference>
<evidence type="ECO:0000313" key="4">
    <source>
        <dbReference type="Proteomes" id="UP001163115"/>
    </source>
</evidence>
<feature type="transmembrane region" description="Helical" evidence="1">
    <location>
        <begin position="32"/>
        <end position="52"/>
    </location>
</feature>
<dbReference type="Gene3D" id="3.30.70.270">
    <property type="match status" value="1"/>
</dbReference>
<feature type="domain" description="GGDEF" evidence="2">
    <location>
        <begin position="249"/>
        <end position="378"/>
    </location>
</feature>
<gene>
    <name evidence="3" type="ORF">OW255_02765</name>
</gene>
<name>A0ABY7AD16_9FIRM</name>
<evidence type="ECO:0000313" key="3">
    <source>
        <dbReference type="EMBL" id="WAJ24466.1"/>
    </source>
</evidence>
<dbReference type="InterPro" id="IPR000160">
    <property type="entry name" value="GGDEF_dom"/>
</dbReference>
<proteinExistence type="predicted"/>
<keyword evidence="1" id="KW-0812">Transmembrane</keyword>
<dbReference type="RefSeq" id="WP_268115570.1">
    <property type="nucleotide sequence ID" value="NZ_CP113524.1"/>
</dbReference>
<dbReference type="Proteomes" id="UP001163115">
    <property type="component" value="Chromosome"/>
</dbReference>
<protein>
    <submittedName>
        <fullName evidence="3">GGDEF domain-containing protein</fullName>
    </submittedName>
</protein>
<reference evidence="3" key="1">
    <citation type="submission" date="2022-11" db="EMBL/GenBank/DDBJ databases">
        <title>Lacrimispora xylanolytica sy1, complete genome.</title>
        <authorList>
            <person name="Choi S."/>
        </authorList>
    </citation>
    <scope>NUCLEOTIDE SEQUENCE</scope>
    <source>
        <strain evidence="3">Sy1</strain>
    </source>
</reference>
<dbReference type="InterPro" id="IPR043128">
    <property type="entry name" value="Rev_trsase/Diguanyl_cyclase"/>
</dbReference>
<dbReference type="SMART" id="SM00267">
    <property type="entry name" value="GGDEF"/>
    <property type="match status" value="1"/>
</dbReference>
<accession>A0ABY7AD16</accession>
<dbReference type="CDD" id="cd01949">
    <property type="entry name" value="GGDEF"/>
    <property type="match status" value="1"/>
</dbReference>
<sequence>MEKEDLNTVHLAEMEREHAQIYKNWLILHYKITIGVVIFALLVECMMSLLFLNSDVISIPLGRYFFKYIIVPSGLNVICVFLESMALKMDFLSLDQKIYLVSLTFVFICFVIFCVHSALTSTYYIFTGAVMLTIIYANYRLTSITAFLSIISIVVSELVVKWDGDKPYVLDNMMLFGDFLVSIIVLFAFSAACMVVIRFERKKNKAILKKDMERYELRQSLQKDELTGIFNRKALQEALFNMETQESHKKWVLATVDIDHFKGINDNWGHSMGDQCLREFARILKENEGKYIPFRYGGDEFCLLFPDSVVEEAVALCHRIRKQIESVRFEEGPKIHLTASFGLAVYSSNMDATRLFVHSDHALYEAKKCRNAIFVYDETRMATKPMGR</sequence>
<feature type="transmembrane region" description="Helical" evidence="1">
    <location>
        <begin position="98"/>
        <end position="126"/>
    </location>
</feature>
<evidence type="ECO:0000259" key="2">
    <source>
        <dbReference type="PROSITE" id="PS50887"/>
    </source>
</evidence>
<dbReference type="PANTHER" id="PTHR45138:SF9">
    <property type="entry name" value="DIGUANYLATE CYCLASE DGCM-RELATED"/>
    <property type="match status" value="1"/>
</dbReference>
<keyword evidence="1" id="KW-1133">Transmembrane helix</keyword>
<feature type="transmembrane region" description="Helical" evidence="1">
    <location>
        <begin position="179"/>
        <end position="199"/>
    </location>
</feature>